<dbReference type="Proteomes" id="UP000075714">
    <property type="component" value="Unassembled WGS sequence"/>
</dbReference>
<evidence type="ECO:0000313" key="3">
    <source>
        <dbReference type="Proteomes" id="UP000075714"/>
    </source>
</evidence>
<protein>
    <submittedName>
        <fullName evidence="2">Uncharacterized protein</fullName>
    </submittedName>
</protein>
<feature type="region of interest" description="Disordered" evidence="1">
    <location>
        <begin position="1"/>
        <end position="39"/>
    </location>
</feature>
<feature type="compositionally biased region" description="Basic and acidic residues" evidence="1">
    <location>
        <begin position="1"/>
        <end position="11"/>
    </location>
</feature>
<comment type="caution">
    <text evidence="2">The sequence shown here is derived from an EMBL/GenBank/DDBJ whole genome shotgun (WGS) entry which is preliminary data.</text>
</comment>
<feature type="compositionally biased region" description="Basic and acidic residues" evidence="1">
    <location>
        <begin position="27"/>
        <end position="36"/>
    </location>
</feature>
<dbReference type="EMBL" id="LSYV01000011">
    <property type="protein sequence ID" value="KXZ52029.1"/>
    <property type="molecule type" value="Genomic_DNA"/>
</dbReference>
<evidence type="ECO:0000256" key="1">
    <source>
        <dbReference type="SAM" id="MobiDB-lite"/>
    </source>
</evidence>
<organism evidence="2 3">
    <name type="scientific">Gonium pectorale</name>
    <name type="common">Green alga</name>
    <dbReference type="NCBI Taxonomy" id="33097"/>
    <lineage>
        <taxon>Eukaryota</taxon>
        <taxon>Viridiplantae</taxon>
        <taxon>Chlorophyta</taxon>
        <taxon>core chlorophytes</taxon>
        <taxon>Chlorophyceae</taxon>
        <taxon>CS clade</taxon>
        <taxon>Chlamydomonadales</taxon>
        <taxon>Volvocaceae</taxon>
        <taxon>Gonium</taxon>
    </lineage>
</organism>
<name>A0A150GQC1_GONPE</name>
<gene>
    <name evidence="2" type="ORF">GPECTOR_10g1052</name>
</gene>
<sequence>MDAVATRRDQKPISTVTAPAPKKNTKRAPEFREDAQAKVTSGKGTVEVGTAAVRAVLESLHPSKKLAFNVIVNKIAGRDTKALTSAFDTAEGAFQFSVDMSLCILNSEDARAILEDLFTSDDEQRRVTKLLTKAKPDVQPDAWRVKSARDKLPRTTSRTAWKSAPEENLVAAAMYLVTCGGAKRAAPPKLPFTVEKLQALILELRETAEVQKKNYDPVIASRRAKLLVLLAEAILMWSM</sequence>
<reference evidence="3" key="1">
    <citation type="journal article" date="2016" name="Nat. Commun.">
        <title>The Gonium pectorale genome demonstrates co-option of cell cycle regulation during the evolution of multicellularity.</title>
        <authorList>
            <person name="Hanschen E.R."/>
            <person name="Marriage T.N."/>
            <person name="Ferris P.J."/>
            <person name="Hamaji T."/>
            <person name="Toyoda A."/>
            <person name="Fujiyama A."/>
            <person name="Neme R."/>
            <person name="Noguchi H."/>
            <person name="Minakuchi Y."/>
            <person name="Suzuki M."/>
            <person name="Kawai-Toyooka H."/>
            <person name="Smith D.R."/>
            <person name="Sparks H."/>
            <person name="Anderson J."/>
            <person name="Bakaric R."/>
            <person name="Luria V."/>
            <person name="Karger A."/>
            <person name="Kirschner M.W."/>
            <person name="Durand P.M."/>
            <person name="Michod R.E."/>
            <person name="Nozaki H."/>
            <person name="Olson B.J."/>
        </authorList>
    </citation>
    <scope>NUCLEOTIDE SEQUENCE [LARGE SCALE GENOMIC DNA]</scope>
    <source>
        <strain evidence="3">NIES-2863</strain>
    </source>
</reference>
<evidence type="ECO:0000313" key="2">
    <source>
        <dbReference type="EMBL" id="KXZ52029.1"/>
    </source>
</evidence>
<accession>A0A150GQC1</accession>
<dbReference type="AlphaFoldDB" id="A0A150GQC1"/>
<keyword evidence="3" id="KW-1185">Reference proteome</keyword>
<proteinExistence type="predicted"/>